<keyword evidence="2" id="KW-0732">Signal</keyword>
<keyword evidence="4" id="KW-1185">Reference proteome</keyword>
<dbReference type="AlphaFoldDB" id="A0A166V6R4"/>
<feature type="chain" id="PRO_5007880996" evidence="2">
    <location>
        <begin position="20"/>
        <end position="223"/>
    </location>
</feature>
<dbReference type="Proteomes" id="UP000078544">
    <property type="component" value="Unassembled WGS sequence"/>
</dbReference>
<proteinExistence type="predicted"/>
<evidence type="ECO:0000313" key="3">
    <source>
        <dbReference type="EMBL" id="OAA33330.1"/>
    </source>
</evidence>
<organism evidence="3 4">
    <name type="scientific">Moelleriella libera RCEF 2490</name>
    <dbReference type="NCBI Taxonomy" id="1081109"/>
    <lineage>
        <taxon>Eukaryota</taxon>
        <taxon>Fungi</taxon>
        <taxon>Dikarya</taxon>
        <taxon>Ascomycota</taxon>
        <taxon>Pezizomycotina</taxon>
        <taxon>Sordariomycetes</taxon>
        <taxon>Hypocreomycetidae</taxon>
        <taxon>Hypocreales</taxon>
        <taxon>Clavicipitaceae</taxon>
        <taxon>Moelleriella</taxon>
    </lineage>
</organism>
<feature type="compositionally biased region" description="Basic residues" evidence="1">
    <location>
        <begin position="78"/>
        <end position="93"/>
    </location>
</feature>
<dbReference type="EMBL" id="AZGY01000001">
    <property type="protein sequence ID" value="OAA33330.1"/>
    <property type="molecule type" value="Genomic_DNA"/>
</dbReference>
<sequence>MHYSTLLSLLPLVARQSAAHPANAPRDVGSAGDWDAAYQKARAMVDRMTLEEKVSPPDAVMWNLRVDPDRHHAGFARQRQRRPERLRRKHRRHPEAQLPRHVSLRRRPGHPRNGRGQRLSERHPRGGQLEQGPRTAAGRRHGRGVQAQRRQCHPGPRHRAGMDHCQGREELGGPVGRPLPGGLDCRRGDSRGTVGECHYQHKGTFVHPPRDASASIGASPNLA</sequence>
<evidence type="ECO:0000313" key="4">
    <source>
        <dbReference type="Proteomes" id="UP000078544"/>
    </source>
</evidence>
<feature type="region of interest" description="Disordered" evidence="1">
    <location>
        <begin position="71"/>
        <end position="165"/>
    </location>
</feature>
<feature type="region of interest" description="Disordered" evidence="1">
    <location>
        <begin position="201"/>
        <end position="223"/>
    </location>
</feature>
<evidence type="ECO:0000256" key="2">
    <source>
        <dbReference type="SAM" id="SignalP"/>
    </source>
</evidence>
<feature type="compositionally biased region" description="Basic residues" evidence="1">
    <location>
        <begin position="150"/>
        <end position="159"/>
    </location>
</feature>
<accession>A0A166V6R4</accession>
<comment type="caution">
    <text evidence="3">The sequence shown here is derived from an EMBL/GenBank/DDBJ whole genome shotgun (WGS) entry which is preliminary data.</text>
</comment>
<feature type="compositionally biased region" description="Basic residues" evidence="1">
    <location>
        <begin position="102"/>
        <end position="115"/>
    </location>
</feature>
<feature type="signal peptide" evidence="2">
    <location>
        <begin position="1"/>
        <end position="19"/>
    </location>
</feature>
<protein>
    <submittedName>
        <fullName evidence="3">Uncharacterized protein</fullName>
    </submittedName>
</protein>
<name>A0A166V6R4_9HYPO</name>
<reference evidence="3 4" key="1">
    <citation type="journal article" date="2016" name="Genome Biol. Evol.">
        <title>Divergent and convergent evolution of fungal pathogenicity.</title>
        <authorList>
            <person name="Shang Y."/>
            <person name="Xiao G."/>
            <person name="Zheng P."/>
            <person name="Cen K."/>
            <person name="Zhan S."/>
            <person name="Wang C."/>
        </authorList>
    </citation>
    <scope>NUCLEOTIDE SEQUENCE [LARGE SCALE GENOMIC DNA]</scope>
    <source>
        <strain evidence="3 4">RCEF 2490</strain>
    </source>
</reference>
<evidence type="ECO:0000256" key="1">
    <source>
        <dbReference type="SAM" id="MobiDB-lite"/>
    </source>
</evidence>
<gene>
    <name evidence="3" type="ORF">AAL_00795</name>
</gene>